<feature type="region of interest" description="Disordered" evidence="1">
    <location>
        <begin position="1"/>
        <end position="94"/>
    </location>
</feature>
<name>A0ABP8UJQ5_9ACTN</name>
<evidence type="ECO:0000313" key="2">
    <source>
        <dbReference type="EMBL" id="GAA4632799.1"/>
    </source>
</evidence>
<proteinExistence type="predicted"/>
<keyword evidence="3" id="KW-1185">Reference proteome</keyword>
<feature type="compositionally biased region" description="Basic and acidic residues" evidence="1">
    <location>
        <begin position="43"/>
        <end position="55"/>
    </location>
</feature>
<reference evidence="3" key="1">
    <citation type="journal article" date="2019" name="Int. J. Syst. Evol. Microbiol.">
        <title>The Global Catalogue of Microorganisms (GCM) 10K type strain sequencing project: providing services to taxonomists for standard genome sequencing and annotation.</title>
        <authorList>
            <consortium name="The Broad Institute Genomics Platform"/>
            <consortium name="The Broad Institute Genome Sequencing Center for Infectious Disease"/>
            <person name="Wu L."/>
            <person name="Ma J."/>
        </authorList>
    </citation>
    <scope>NUCLEOTIDE SEQUENCE [LARGE SCALE GENOMIC DNA]</scope>
    <source>
        <strain evidence="3">JCM 17939</strain>
    </source>
</reference>
<protein>
    <submittedName>
        <fullName evidence="2">Uncharacterized protein</fullName>
    </submittedName>
</protein>
<sequence length="121" mass="13288">MGGPQLHENGRTATQRTGDSGKSPKRTQYAGIVGTMHKRRDHRRDGHAARADHHAPYTVACGGGETVDHPRRRGRRTRGDPSPPCDVQSRPSNPVPLYALWTLYRSKAGNGQVAEPSELRT</sequence>
<evidence type="ECO:0000256" key="1">
    <source>
        <dbReference type="SAM" id="MobiDB-lite"/>
    </source>
</evidence>
<evidence type="ECO:0000313" key="3">
    <source>
        <dbReference type="Proteomes" id="UP001501442"/>
    </source>
</evidence>
<dbReference type="EMBL" id="BAABHK010000011">
    <property type="protein sequence ID" value="GAA4632799.1"/>
    <property type="molecule type" value="Genomic_DNA"/>
</dbReference>
<comment type="caution">
    <text evidence="2">The sequence shown here is derived from an EMBL/GenBank/DDBJ whole genome shotgun (WGS) entry which is preliminary data.</text>
</comment>
<organism evidence="2 3">
    <name type="scientific">Actinoallomurus vinaceus</name>
    <dbReference type="NCBI Taxonomy" id="1080074"/>
    <lineage>
        <taxon>Bacteria</taxon>
        <taxon>Bacillati</taxon>
        <taxon>Actinomycetota</taxon>
        <taxon>Actinomycetes</taxon>
        <taxon>Streptosporangiales</taxon>
        <taxon>Thermomonosporaceae</taxon>
        <taxon>Actinoallomurus</taxon>
    </lineage>
</organism>
<feature type="compositionally biased region" description="Polar residues" evidence="1">
    <location>
        <begin position="11"/>
        <end position="20"/>
    </location>
</feature>
<gene>
    <name evidence="2" type="ORF">GCM10023196_067780</name>
</gene>
<accession>A0ABP8UJQ5</accession>
<dbReference type="Proteomes" id="UP001501442">
    <property type="component" value="Unassembled WGS sequence"/>
</dbReference>